<dbReference type="EMBL" id="JBHSGF010000010">
    <property type="protein sequence ID" value="MFC4556267.1"/>
    <property type="molecule type" value="Genomic_DNA"/>
</dbReference>
<dbReference type="SUPFAM" id="SSF159894">
    <property type="entry name" value="YgaC/TfoX-N like"/>
    <property type="match status" value="1"/>
</dbReference>
<accession>A0ABV9DC09</accession>
<evidence type="ECO:0000313" key="2">
    <source>
        <dbReference type="EMBL" id="MFC4556267.1"/>
    </source>
</evidence>
<sequence>MTDDDLAARVRAALPGDGVVREVPMFGGLAFMLDKRMVVSVGRDGTLAVRVDPGRSAELLSIPDARPAVMGADRPMGPGWITVAADGLRTDGQLGDWLAVALEHHGRAGPPR</sequence>
<dbReference type="Pfam" id="PF04993">
    <property type="entry name" value="TfoX_N"/>
    <property type="match status" value="1"/>
</dbReference>
<proteinExistence type="predicted"/>
<organism evidence="2 3">
    <name type="scientific">Georgenia faecalis</name>
    <dbReference type="NCBI Taxonomy" id="2483799"/>
    <lineage>
        <taxon>Bacteria</taxon>
        <taxon>Bacillati</taxon>
        <taxon>Actinomycetota</taxon>
        <taxon>Actinomycetes</taxon>
        <taxon>Micrococcales</taxon>
        <taxon>Bogoriellaceae</taxon>
        <taxon>Georgenia</taxon>
    </lineage>
</organism>
<reference evidence="3" key="1">
    <citation type="journal article" date="2019" name="Int. J. Syst. Evol. Microbiol.">
        <title>The Global Catalogue of Microorganisms (GCM) 10K type strain sequencing project: providing services to taxonomists for standard genome sequencing and annotation.</title>
        <authorList>
            <consortium name="The Broad Institute Genomics Platform"/>
            <consortium name="The Broad Institute Genome Sequencing Center for Infectious Disease"/>
            <person name="Wu L."/>
            <person name="Ma J."/>
        </authorList>
    </citation>
    <scope>NUCLEOTIDE SEQUENCE [LARGE SCALE GENOMIC DNA]</scope>
    <source>
        <strain evidence="3">JCM 3369</strain>
    </source>
</reference>
<dbReference type="Proteomes" id="UP001595955">
    <property type="component" value="Unassembled WGS sequence"/>
</dbReference>
<dbReference type="InterPro" id="IPR007076">
    <property type="entry name" value="TfoX_N"/>
</dbReference>
<dbReference type="Gene3D" id="3.30.1460.30">
    <property type="entry name" value="YgaC/TfoX-N like chaperone"/>
    <property type="match status" value="1"/>
</dbReference>
<protein>
    <submittedName>
        <fullName evidence="2">TfoX/Sxy family protein</fullName>
    </submittedName>
</protein>
<comment type="caution">
    <text evidence="2">The sequence shown here is derived from an EMBL/GenBank/DDBJ whole genome shotgun (WGS) entry which is preliminary data.</text>
</comment>
<evidence type="ECO:0000259" key="1">
    <source>
        <dbReference type="Pfam" id="PF04993"/>
    </source>
</evidence>
<gene>
    <name evidence="2" type="ORF">ACFO3F_13510</name>
</gene>
<feature type="domain" description="TfoX N-terminal" evidence="1">
    <location>
        <begin position="18"/>
        <end position="104"/>
    </location>
</feature>
<dbReference type="RefSeq" id="WP_122825078.1">
    <property type="nucleotide sequence ID" value="NZ_CP033325.1"/>
</dbReference>
<keyword evidence="3" id="KW-1185">Reference proteome</keyword>
<name>A0ABV9DC09_9MICO</name>
<evidence type="ECO:0000313" key="3">
    <source>
        <dbReference type="Proteomes" id="UP001595955"/>
    </source>
</evidence>